<evidence type="ECO:0000313" key="2">
    <source>
        <dbReference type="Proteomes" id="UP000828390"/>
    </source>
</evidence>
<gene>
    <name evidence="1" type="ORF">DPMN_138813</name>
</gene>
<comment type="caution">
    <text evidence="1">The sequence shown here is derived from an EMBL/GenBank/DDBJ whole genome shotgun (WGS) entry which is preliminary data.</text>
</comment>
<organism evidence="1 2">
    <name type="scientific">Dreissena polymorpha</name>
    <name type="common">Zebra mussel</name>
    <name type="synonym">Mytilus polymorpha</name>
    <dbReference type="NCBI Taxonomy" id="45954"/>
    <lineage>
        <taxon>Eukaryota</taxon>
        <taxon>Metazoa</taxon>
        <taxon>Spiralia</taxon>
        <taxon>Lophotrochozoa</taxon>
        <taxon>Mollusca</taxon>
        <taxon>Bivalvia</taxon>
        <taxon>Autobranchia</taxon>
        <taxon>Heteroconchia</taxon>
        <taxon>Euheterodonta</taxon>
        <taxon>Imparidentia</taxon>
        <taxon>Neoheterodontei</taxon>
        <taxon>Myida</taxon>
        <taxon>Dreissenoidea</taxon>
        <taxon>Dreissenidae</taxon>
        <taxon>Dreissena</taxon>
    </lineage>
</organism>
<dbReference type="EMBL" id="JAIWYP010000006">
    <property type="protein sequence ID" value="KAH3810421.1"/>
    <property type="molecule type" value="Genomic_DNA"/>
</dbReference>
<dbReference type="AlphaFoldDB" id="A0A9D4G4X8"/>
<keyword evidence="2" id="KW-1185">Reference proteome</keyword>
<proteinExistence type="predicted"/>
<reference evidence="1" key="2">
    <citation type="submission" date="2020-11" db="EMBL/GenBank/DDBJ databases">
        <authorList>
            <person name="McCartney M.A."/>
            <person name="Auch B."/>
            <person name="Kono T."/>
            <person name="Mallez S."/>
            <person name="Becker A."/>
            <person name="Gohl D.M."/>
            <person name="Silverstein K.A.T."/>
            <person name="Koren S."/>
            <person name="Bechman K.B."/>
            <person name="Herman A."/>
            <person name="Abrahante J.E."/>
            <person name="Garbe J."/>
        </authorList>
    </citation>
    <scope>NUCLEOTIDE SEQUENCE</scope>
    <source>
        <strain evidence="1">Duluth1</strain>
        <tissue evidence="1">Whole animal</tissue>
    </source>
</reference>
<dbReference type="Proteomes" id="UP000828390">
    <property type="component" value="Unassembled WGS sequence"/>
</dbReference>
<reference evidence="1" key="1">
    <citation type="journal article" date="2019" name="bioRxiv">
        <title>The Genome of the Zebra Mussel, Dreissena polymorpha: A Resource for Invasive Species Research.</title>
        <authorList>
            <person name="McCartney M.A."/>
            <person name="Auch B."/>
            <person name="Kono T."/>
            <person name="Mallez S."/>
            <person name="Zhang Y."/>
            <person name="Obille A."/>
            <person name="Becker A."/>
            <person name="Abrahante J.E."/>
            <person name="Garbe J."/>
            <person name="Badalamenti J.P."/>
            <person name="Herman A."/>
            <person name="Mangelson H."/>
            <person name="Liachko I."/>
            <person name="Sullivan S."/>
            <person name="Sone E.D."/>
            <person name="Koren S."/>
            <person name="Silverstein K.A.T."/>
            <person name="Beckman K.B."/>
            <person name="Gohl D.M."/>
        </authorList>
    </citation>
    <scope>NUCLEOTIDE SEQUENCE</scope>
    <source>
        <strain evidence="1">Duluth1</strain>
        <tissue evidence="1">Whole animal</tissue>
    </source>
</reference>
<evidence type="ECO:0000313" key="1">
    <source>
        <dbReference type="EMBL" id="KAH3810421.1"/>
    </source>
</evidence>
<sequence>MASSLRTSIETSKSCSVLSYPYYESLASPITYSSMSSLITLIESAKITSSPSSQNNSLLIIAVKESIAGNDIQVETNIELTAASIDCNGNQTLIVAAIYRPPGRDLKYNER</sequence>
<protein>
    <submittedName>
        <fullName evidence="1">Uncharacterized protein</fullName>
    </submittedName>
</protein>
<accession>A0A9D4G4X8</accession>
<name>A0A9D4G4X8_DREPO</name>